<evidence type="ECO:0000313" key="2">
    <source>
        <dbReference type="Proteomes" id="UP000267606"/>
    </source>
</evidence>
<proteinExistence type="predicted"/>
<dbReference type="EMBL" id="UZAJ01008867">
    <property type="protein sequence ID" value="VDO53943.1"/>
    <property type="molecule type" value="Genomic_DNA"/>
</dbReference>
<dbReference type="WBParaSite" id="OFLC_0000808001-mRNA-1">
    <property type="protein sequence ID" value="OFLC_0000808001-mRNA-1"/>
    <property type="gene ID" value="OFLC_0000808001"/>
</dbReference>
<accession>A0A183HKR9</accession>
<evidence type="ECO:0000313" key="1">
    <source>
        <dbReference type="EMBL" id="VDO53943.1"/>
    </source>
</evidence>
<reference evidence="3" key="1">
    <citation type="submission" date="2016-06" db="UniProtKB">
        <authorList>
            <consortium name="WormBaseParasite"/>
        </authorList>
    </citation>
    <scope>IDENTIFICATION</scope>
</reference>
<name>A0A183HKR9_9BILA</name>
<reference evidence="1 2" key="2">
    <citation type="submission" date="2018-11" db="EMBL/GenBank/DDBJ databases">
        <authorList>
            <consortium name="Pathogen Informatics"/>
        </authorList>
    </citation>
    <scope>NUCLEOTIDE SEQUENCE [LARGE SCALE GENOMIC DNA]</scope>
</reference>
<dbReference type="AlphaFoldDB" id="A0A183HKR9"/>
<protein>
    <submittedName>
        <fullName evidence="1 3">Uncharacterized protein</fullName>
    </submittedName>
</protein>
<gene>
    <name evidence="1" type="ORF">OFLC_LOCUS8080</name>
</gene>
<dbReference type="Proteomes" id="UP000267606">
    <property type="component" value="Unassembled WGS sequence"/>
</dbReference>
<sequence length="59" mass="6821">MVAKNWRKGNAQKKLEYDIITIRNMNIVSSFGIPDVPVMIIDFTISILAKRFAIIFHKN</sequence>
<keyword evidence="2" id="KW-1185">Reference proteome</keyword>
<evidence type="ECO:0000313" key="3">
    <source>
        <dbReference type="WBParaSite" id="OFLC_0000808001-mRNA-1"/>
    </source>
</evidence>
<organism evidence="3">
    <name type="scientific">Onchocerca flexuosa</name>
    <dbReference type="NCBI Taxonomy" id="387005"/>
    <lineage>
        <taxon>Eukaryota</taxon>
        <taxon>Metazoa</taxon>
        <taxon>Ecdysozoa</taxon>
        <taxon>Nematoda</taxon>
        <taxon>Chromadorea</taxon>
        <taxon>Rhabditida</taxon>
        <taxon>Spirurina</taxon>
        <taxon>Spiruromorpha</taxon>
        <taxon>Filarioidea</taxon>
        <taxon>Onchocercidae</taxon>
        <taxon>Onchocerca</taxon>
    </lineage>
</organism>